<proteinExistence type="predicted"/>
<dbReference type="AlphaFoldDB" id="A0A1G6PYF4"/>
<sequence length="263" mass="30168">MPEFYYQIKGRRPPEYEGDSPWAWPPVFSGLVTAPDRKAAKAQIDEEYGRTFPQRVLAKDLEQHAYLLRIEEVDPSNDYILRRFRESSCRECGSTFRLIDKYNDFHADYRGADYCSYRCSVDGKAREVQEFRLTNEGKLPPVIYQIRQKSSGMAYVGQTTQPFTLRWWQHLTVPTGCKFHKAIHASHPTDWEYSILEVIVIPDDCKDRAAYITQRESHWIAALNSIEQGFNTARPAGFNPSTNDLFSAAPAADEMSAQVGEPV</sequence>
<accession>A0A1G6PYF4</accession>
<reference evidence="3" key="1">
    <citation type="submission" date="2016-10" db="EMBL/GenBank/DDBJ databases">
        <authorList>
            <person name="Varghese N."/>
            <person name="Submissions S."/>
        </authorList>
    </citation>
    <scope>NUCLEOTIDE SEQUENCE [LARGE SCALE GENOMIC DNA]</scope>
    <source>
        <strain evidence="3">DSM 26382</strain>
    </source>
</reference>
<dbReference type="Gene3D" id="3.40.1440.10">
    <property type="entry name" value="GIY-YIG endonuclease"/>
    <property type="match status" value="1"/>
</dbReference>
<dbReference type="InterPro" id="IPR000305">
    <property type="entry name" value="GIY-YIG_endonuc"/>
</dbReference>
<evidence type="ECO:0000259" key="1">
    <source>
        <dbReference type="Pfam" id="PF01541"/>
    </source>
</evidence>
<dbReference type="InterPro" id="IPR035901">
    <property type="entry name" value="GIY-YIG_endonuc_sf"/>
</dbReference>
<evidence type="ECO:0000313" key="3">
    <source>
        <dbReference type="Proteomes" id="UP000199467"/>
    </source>
</evidence>
<evidence type="ECO:0000313" key="2">
    <source>
        <dbReference type="EMBL" id="SDC85129.1"/>
    </source>
</evidence>
<organism evidence="2 3">
    <name type="scientific">Ectopseudomonas chengduensis</name>
    <dbReference type="NCBI Taxonomy" id="489632"/>
    <lineage>
        <taxon>Bacteria</taxon>
        <taxon>Pseudomonadati</taxon>
        <taxon>Pseudomonadota</taxon>
        <taxon>Gammaproteobacteria</taxon>
        <taxon>Pseudomonadales</taxon>
        <taxon>Pseudomonadaceae</taxon>
        <taxon>Ectopseudomonas</taxon>
    </lineage>
</organism>
<keyword evidence="3" id="KW-1185">Reference proteome</keyword>
<name>A0A1G6PYF4_9GAMM</name>
<feature type="domain" description="GIY-YIG" evidence="1">
    <location>
        <begin position="142"/>
        <end position="225"/>
    </location>
</feature>
<dbReference type="Pfam" id="PF01541">
    <property type="entry name" value="GIY-YIG"/>
    <property type="match status" value="1"/>
</dbReference>
<dbReference type="Proteomes" id="UP000199467">
    <property type="component" value="Unassembled WGS sequence"/>
</dbReference>
<dbReference type="SUPFAM" id="SSF82771">
    <property type="entry name" value="GIY-YIG endonuclease"/>
    <property type="match status" value="1"/>
</dbReference>
<dbReference type="RefSeq" id="WP_069901392.1">
    <property type="nucleotide sequence ID" value="NZ_FMZQ01000007.1"/>
</dbReference>
<protein>
    <submittedName>
        <fullName evidence="2">GIY-YIG catalytic domain-containing protein</fullName>
    </submittedName>
</protein>
<dbReference type="EMBL" id="FMZQ01000007">
    <property type="protein sequence ID" value="SDC85129.1"/>
    <property type="molecule type" value="Genomic_DNA"/>
</dbReference>
<gene>
    <name evidence="2" type="ORF">SAMN05216576_107158</name>
</gene>